<evidence type="ECO:0000313" key="2">
    <source>
        <dbReference type="EMBL" id="CAD7079433.1"/>
    </source>
</evidence>
<dbReference type="Pfam" id="PF08506">
    <property type="entry name" value="Cse1"/>
    <property type="match status" value="1"/>
</dbReference>
<protein>
    <recommendedName>
        <fullName evidence="1">Exportin-2 central domain-containing protein</fullName>
    </recommendedName>
</protein>
<dbReference type="Gene3D" id="1.25.10.10">
    <property type="entry name" value="Leucine-rich Repeat Variant"/>
    <property type="match status" value="1"/>
</dbReference>
<gene>
    <name evidence="2" type="ORF">HERILL_LOCUS2651</name>
</gene>
<dbReference type="GO" id="GO:0006611">
    <property type="term" value="P:protein export from nucleus"/>
    <property type="evidence" value="ECO:0007669"/>
    <property type="project" value="TreeGrafter"/>
</dbReference>
<dbReference type="InterPro" id="IPR016024">
    <property type="entry name" value="ARM-type_fold"/>
</dbReference>
<keyword evidence="3" id="KW-1185">Reference proteome</keyword>
<name>A0A7R8UEX4_HERIL</name>
<dbReference type="GO" id="GO:0005829">
    <property type="term" value="C:cytosol"/>
    <property type="evidence" value="ECO:0007669"/>
    <property type="project" value="TreeGrafter"/>
</dbReference>
<dbReference type="OrthoDB" id="3268246at2759"/>
<dbReference type="GO" id="GO:0005635">
    <property type="term" value="C:nuclear envelope"/>
    <property type="evidence" value="ECO:0007669"/>
    <property type="project" value="TreeGrafter"/>
</dbReference>
<sequence>MVEKFTTGDFILINGVLQTKHSLFKRYRFEFKSQNLWKKRMVKPLTGFLQATLNLTMVHASNEEALKVTCGSLVLARKVLYSLISHDLPEFFENNMASFMGASMIYSHTTLPAGPEMTRIRGLEHLKSQVFENIEIYPQKYDDEFSSYMAEFMKEIWELLVVTGK</sequence>
<dbReference type="InterPro" id="IPR011989">
    <property type="entry name" value="ARM-like"/>
</dbReference>
<evidence type="ECO:0000313" key="3">
    <source>
        <dbReference type="Proteomes" id="UP000594454"/>
    </source>
</evidence>
<evidence type="ECO:0000259" key="1">
    <source>
        <dbReference type="Pfam" id="PF08506"/>
    </source>
</evidence>
<dbReference type="PANTHER" id="PTHR10997:SF8">
    <property type="entry name" value="EXPORTIN-2"/>
    <property type="match status" value="1"/>
</dbReference>
<dbReference type="GO" id="GO:0006606">
    <property type="term" value="P:protein import into nucleus"/>
    <property type="evidence" value="ECO:0007669"/>
    <property type="project" value="TreeGrafter"/>
</dbReference>
<dbReference type="AlphaFoldDB" id="A0A7R8UEX4"/>
<dbReference type="GO" id="GO:0005049">
    <property type="term" value="F:nuclear export signal receptor activity"/>
    <property type="evidence" value="ECO:0007669"/>
    <property type="project" value="TreeGrafter"/>
</dbReference>
<dbReference type="InterPro" id="IPR013713">
    <property type="entry name" value="XPO2_central"/>
</dbReference>
<dbReference type="SUPFAM" id="SSF48371">
    <property type="entry name" value="ARM repeat"/>
    <property type="match status" value="1"/>
</dbReference>
<feature type="domain" description="Exportin-2 central" evidence="1">
    <location>
        <begin position="23"/>
        <end position="164"/>
    </location>
</feature>
<proteinExistence type="predicted"/>
<reference evidence="2 3" key="1">
    <citation type="submission" date="2020-11" db="EMBL/GenBank/DDBJ databases">
        <authorList>
            <person name="Wallbank WR R."/>
            <person name="Pardo Diaz C."/>
            <person name="Kozak K."/>
            <person name="Martin S."/>
            <person name="Jiggins C."/>
            <person name="Moest M."/>
            <person name="Warren A I."/>
            <person name="Generalovic N T."/>
            <person name="Byers J.R.P. K."/>
            <person name="Montejo-Kovacevich G."/>
            <person name="Yen C E."/>
        </authorList>
    </citation>
    <scope>NUCLEOTIDE SEQUENCE [LARGE SCALE GENOMIC DNA]</scope>
</reference>
<organism evidence="2 3">
    <name type="scientific">Hermetia illucens</name>
    <name type="common">Black soldier fly</name>
    <dbReference type="NCBI Taxonomy" id="343691"/>
    <lineage>
        <taxon>Eukaryota</taxon>
        <taxon>Metazoa</taxon>
        <taxon>Ecdysozoa</taxon>
        <taxon>Arthropoda</taxon>
        <taxon>Hexapoda</taxon>
        <taxon>Insecta</taxon>
        <taxon>Pterygota</taxon>
        <taxon>Neoptera</taxon>
        <taxon>Endopterygota</taxon>
        <taxon>Diptera</taxon>
        <taxon>Brachycera</taxon>
        <taxon>Stratiomyomorpha</taxon>
        <taxon>Stratiomyidae</taxon>
        <taxon>Hermetiinae</taxon>
        <taxon>Hermetia</taxon>
    </lineage>
</organism>
<dbReference type="Proteomes" id="UP000594454">
    <property type="component" value="Chromosome 1"/>
</dbReference>
<accession>A0A7R8UEX4</accession>
<dbReference type="PANTHER" id="PTHR10997">
    <property type="entry name" value="IMPORTIN-7, 8, 11"/>
    <property type="match status" value="1"/>
</dbReference>
<dbReference type="InParanoid" id="A0A7R8UEX4"/>
<dbReference type="EMBL" id="LR899009">
    <property type="protein sequence ID" value="CAD7079433.1"/>
    <property type="molecule type" value="Genomic_DNA"/>
</dbReference>